<dbReference type="InterPro" id="IPR001650">
    <property type="entry name" value="Helicase_C-like"/>
</dbReference>
<dbReference type="SMART" id="SM00490">
    <property type="entry name" value="HELICc"/>
    <property type="match status" value="1"/>
</dbReference>
<dbReference type="InterPro" id="IPR000330">
    <property type="entry name" value="SNF2_N"/>
</dbReference>
<dbReference type="InterPro" id="IPR027417">
    <property type="entry name" value="P-loop_NTPase"/>
</dbReference>
<feature type="domain" description="Helicase C-terminal" evidence="2">
    <location>
        <begin position="430"/>
        <end position="596"/>
    </location>
</feature>
<dbReference type="RefSeq" id="WP_187426774.1">
    <property type="nucleotide sequence ID" value="NZ_VNIB01000011.1"/>
</dbReference>
<dbReference type="PROSITE" id="PS51194">
    <property type="entry name" value="HELICASE_CTER"/>
    <property type="match status" value="1"/>
</dbReference>
<organism evidence="3 4">
    <name type="scientific">Geothermobacter ehrlichii</name>
    <dbReference type="NCBI Taxonomy" id="213224"/>
    <lineage>
        <taxon>Bacteria</taxon>
        <taxon>Pseudomonadati</taxon>
        <taxon>Thermodesulfobacteriota</taxon>
        <taxon>Desulfuromonadia</taxon>
        <taxon>Desulfuromonadales</taxon>
        <taxon>Geothermobacteraceae</taxon>
        <taxon>Geothermobacter</taxon>
    </lineage>
</organism>
<sequence>MGRACGELLEGEWAQKYIKSHYASGGRELWPSQKVGIAQALWMVENVGSVLVADATGSGKTRMGAHLLRAVMDRIWSTGRTRKDITALVCPPGPVEESWKREAISCGLPLEAISHGVLSHRGSDKHAGGLHAIRRAQSLAIDEAHNFLNPKSSRTRGLHGNMADVVVMFTATPINKGVRDLMMIVDLLGADNLDDRALVLFDNLAKRLGAQGGRFMTTREERLELQKEVQRFTLRRTKSMLNAMVDREPQSYCDDFGNPCRYPEHISQTYQTEESAKDQKIAKEIRNLAGQLRGLVNLRSGLDLPESLRGVVDIDAYIRGRLQGAKGLALYHLMSRLRSSRAALIEHLLGTETAARRFGITSHIKNEETGNVLERLNQSRDYVPESSLRERLPTWLTDPVEHRQAVIEEVHIYRKILGLVGQMSDNRERTKARLLVNLLDRHSLLVGFDSCLITLEILKKLIEEERTDCEVLVATGSKATEKKKVNREFALGSKARNIIALCSDAMSEGINLQQASAVVLLDMPSVIRIAEQRVGRVDRMNSPHKKIEVWWPKDSEEFSLKADRKFFQRYTEVKEILGSNLVLPENLIPEEMQSDSPSTAEEMIRFLEQWERQGQTWDGLRDAFQPVRDLVSLEDGLIPEDVYRQVRHSKARVVSTVSLVRSCKPWAFLAIAGAEHGAPKWIFLEGLGGMPITHLEEIASRLRKLLTMQSESRPMDKKASALIGHFLNRVLETESSLLPRKKQRALEEMKLILTHYQKQAELDGDDHRKAVVLSALQLLHVPANEDERPNLDAVAEAWLDAIRETWYAKLTSRRRFKPLRLKDIRKELKDKPLPTERLEQAFAGIPSDRPIHARVVSAVVGVPD</sequence>
<dbReference type="Pfam" id="PF00176">
    <property type="entry name" value="SNF2-rel_dom"/>
    <property type="match status" value="1"/>
</dbReference>
<reference evidence="3 4" key="1">
    <citation type="submission" date="2019-07" db="EMBL/GenBank/DDBJ databases">
        <title>Genomic Encyclopedia of Type Strains, Phase IV (KMG-IV): sequencing the most valuable type-strain genomes for metagenomic binning, comparative biology and taxonomic classification.</title>
        <authorList>
            <person name="Goeker M."/>
        </authorList>
    </citation>
    <scope>NUCLEOTIDE SEQUENCE [LARGE SCALE GENOMIC DNA]</scope>
    <source>
        <strain evidence="3 4">SS015</strain>
    </source>
</reference>
<dbReference type="AlphaFoldDB" id="A0A5D3WHA9"/>
<keyword evidence="4" id="KW-1185">Reference proteome</keyword>
<dbReference type="SUPFAM" id="SSF52540">
    <property type="entry name" value="P-loop containing nucleoside triphosphate hydrolases"/>
    <property type="match status" value="2"/>
</dbReference>
<comment type="caution">
    <text evidence="3">The sequence shown here is derived from an EMBL/GenBank/DDBJ whole genome shotgun (WGS) entry which is preliminary data.</text>
</comment>
<proteinExistence type="predicted"/>
<protein>
    <submittedName>
        <fullName evidence="3">SNF2 domain-containing protein</fullName>
    </submittedName>
</protein>
<evidence type="ECO:0000259" key="1">
    <source>
        <dbReference type="PROSITE" id="PS51192"/>
    </source>
</evidence>
<dbReference type="InterPro" id="IPR014001">
    <property type="entry name" value="Helicase_ATP-bd"/>
</dbReference>
<evidence type="ECO:0000313" key="3">
    <source>
        <dbReference type="EMBL" id="TYO97163.1"/>
    </source>
</evidence>
<dbReference type="GO" id="GO:0005524">
    <property type="term" value="F:ATP binding"/>
    <property type="evidence" value="ECO:0007669"/>
    <property type="project" value="InterPro"/>
</dbReference>
<dbReference type="PROSITE" id="PS51192">
    <property type="entry name" value="HELICASE_ATP_BIND_1"/>
    <property type="match status" value="1"/>
</dbReference>
<dbReference type="Gene3D" id="3.40.50.300">
    <property type="entry name" value="P-loop containing nucleotide triphosphate hydrolases"/>
    <property type="match status" value="2"/>
</dbReference>
<evidence type="ECO:0000259" key="2">
    <source>
        <dbReference type="PROSITE" id="PS51194"/>
    </source>
</evidence>
<dbReference type="SMART" id="SM00487">
    <property type="entry name" value="DEXDc"/>
    <property type="match status" value="1"/>
</dbReference>
<feature type="domain" description="Helicase ATP-binding" evidence="1">
    <location>
        <begin position="41"/>
        <end position="191"/>
    </location>
</feature>
<evidence type="ECO:0000313" key="4">
    <source>
        <dbReference type="Proteomes" id="UP000324159"/>
    </source>
</evidence>
<name>A0A5D3WHA9_9BACT</name>
<dbReference type="Pfam" id="PF00271">
    <property type="entry name" value="Helicase_C"/>
    <property type="match status" value="1"/>
</dbReference>
<gene>
    <name evidence="3" type="ORF">EDC39_11193</name>
</gene>
<dbReference type="EMBL" id="VNIB01000011">
    <property type="protein sequence ID" value="TYO97163.1"/>
    <property type="molecule type" value="Genomic_DNA"/>
</dbReference>
<accession>A0A5D3WHA9</accession>
<dbReference type="Proteomes" id="UP000324159">
    <property type="component" value="Unassembled WGS sequence"/>
</dbReference>